<evidence type="ECO:0000259" key="4">
    <source>
        <dbReference type="Pfam" id="PF13356"/>
    </source>
</evidence>
<dbReference type="EMBL" id="BARU01006614">
    <property type="protein sequence ID" value="GAH34429.1"/>
    <property type="molecule type" value="Genomic_DNA"/>
</dbReference>
<evidence type="ECO:0000256" key="1">
    <source>
        <dbReference type="ARBA" id="ARBA00008857"/>
    </source>
</evidence>
<dbReference type="GO" id="GO:0015074">
    <property type="term" value="P:DNA integration"/>
    <property type="evidence" value="ECO:0007669"/>
    <property type="project" value="UniProtKB-KW"/>
</dbReference>
<evidence type="ECO:0000256" key="2">
    <source>
        <dbReference type="ARBA" id="ARBA00022908"/>
    </source>
</evidence>
<gene>
    <name evidence="6" type="ORF">S03H2_13020</name>
</gene>
<keyword evidence="3" id="KW-0238">DNA-binding</keyword>
<proteinExistence type="inferred from homology"/>
<comment type="caution">
    <text evidence="6">The sequence shown here is derived from an EMBL/GenBank/DDBJ whole genome shotgun (WGS) entry which is preliminary data.</text>
</comment>
<dbReference type="Gene3D" id="1.10.150.130">
    <property type="match status" value="1"/>
</dbReference>
<evidence type="ECO:0000259" key="5">
    <source>
        <dbReference type="Pfam" id="PF22022"/>
    </source>
</evidence>
<feature type="non-terminal residue" evidence="6">
    <location>
        <position position="123"/>
    </location>
</feature>
<dbReference type="InterPro" id="IPR010998">
    <property type="entry name" value="Integrase_recombinase_N"/>
</dbReference>
<feature type="domain" description="Phage integrase central" evidence="5">
    <location>
        <begin position="81"/>
        <end position="123"/>
    </location>
</feature>
<dbReference type="AlphaFoldDB" id="X1FYM0"/>
<name>X1FYM0_9ZZZZ</name>
<dbReference type="InterPro" id="IPR038488">
    <property type="entry name" value="Integrase_DNA-bd_sf"/>
</dbReference>
<dbReference type="InterPro" id="IPR050808">
    <property type="entry name" value="Phage_Integrase"/>
</dbReference>
<keyword evidence="2" id="KW-0229">DNA integration</keyword>
<dbReference type="Pfam" id="PF13356">
    <property type="entry name" value="Arm-DNA-bind_3"/>
    <property type="match status" value="1"/>
</dbReference>
<reference evidence="6" key="1">
    <citation type="journal article" date="2014" name="Front. Microbiol.">
        <title>High frequency of phylogenetically diverse reductive dehalogenase-homologous genes in deep subseafloor sedimentary metagenomes.</title>
        <authorList>
            <person name="Kawai M."/>
            <person name="Futagami T."/>
            <person name="Toyoda A."/>
            <person name="Takaki Y."/>
            <person name="Nishi S."/>
            <person name="Hori S."/>
            <person name="Arai W."/>
            <person name="Tsubouchi T."/>
            <person name="Morono Y."/>
            <person name="Uchiyama I."/>
            <person name="Ito T."/>
            <person name="Fujiyama A."/>
            <person name="Inagaki F."/>
            <person name="Takami H."/>
        </authorList>
    </citation>
    <scope>NUCLEOTIDE SEQUENCE</scope>
    <source>
        <strain evidence="6">Expedition CK06-06</strain>
    </source>
</reference>
<sequence>MFDGGGLYLEIAPSGGKWWRLKYRHIGKEKRLSLGTYPETQLKIAREKRDEARKLIAQGMDPSAERKAEALRARILGANTFEAVALEWLELKRHDWTEKNEIKERGRLVNHCFPWIGKLPITE</sequence>
<evidence type="ECO:0000256" key="3">
    <source>
        <dbReference type="ARBA" id="ARBA00023125"/>
    </source>
</evidence>
<accession>X1FYM0</accession>
<feature type="domain" description="Integrase DNA-binding" evidence="4">
    <location>
        <begin position="2"/>
        <end position="69"/>
    </location>
</feature>
<protein>
    <submittedName>
        <fullName evidence="6">Uncharacterized protein</fullName>
    </submittedName>
</protein>
<comment type="similarity">
    <text evidence="1">Belongs to the 'phage' integrase family.</text>
</comment>
<dbReference type="InterPro" id="IPR025166">
    <property type="entry name" value="Integrase_DNA_bind_dom"/>
</dbReference>
<dbReference type="GO" id="GO:0003677">
    <property type="term" value="F:DNA binding"/>
    <property type="evidence" value="ECO:0007669"/>
    <property type="project" value="UniProtKB-KW"/>
</dbReference>
<dbReference type="PANTHER" id="PTHR30629">
    <property type="entry name" value="PROPHAGE INTEGRASE"/>
    <property type="match status" value="1"/>
</dbReference>
<organism evidence="6">
    <name type="scientific">marine sediment metagenome</name>
    <dbReference type="NCBI Taxonomy" id="412755"/>
    <lineage>
        <taxon>unclassified sequences</taxon>
        <taxon>metagenomes</taxon>
        <taxon>ecological metagenomes</taxon>
    </lineage>
</organism>
<dbReference type="Pfam" id="PF22022">
    <property type="entry name" value="Phage_int_M"/>
    <property type="match status" value="1"/>
</dbReference>
<evidence type="ECO:0000313" key="6">
    <source>
        <dbReference type="EMBL" id="GAH34429.1"/>
    </source>
</evidence>
<dbReference type="InterPro" id="IPR053876">
    <property type="entry name" value="Phage_int_M"/>
</dbReference>
<dbReference type="Gene3D" id="3.30.160.390">
    <property type="entry name" value="Integrase, DNA-binding domain"/>
    <property type="match status" value="1"/>
</dbReference>
<dbReference type="PANTHER" id="PTHR30629:SF2">
    <property type="entry name" value="PROPHAGE INTEGRASE INTS-RELATED"/>
    <property type="match status" value="1"/>
</dbReference>